<dbReference type="SUPFAM" id="SSF47226">
    <property type="entry name" value="Histidine-containing phosphotransfer domain, HPT domain"/>
    <property type="match status" value="1"/>
</dbReference>
<dbReference type="EMBL" id="JAGMWN010000001">
    <property type="protein sequence ID" value="MBP5855725.1"/>
    <property type="molecule type" value="Genomic_DNA"/>
</dbReference>
<evidence type="ECO:0000313" key="2">
    <source>
        <dbReference type="Proteomes" id="UP000672602"/>
    </source>
</evidence>
<evidence type="ECO:0000313" key="1">
    <source>
        <dbReference type="EMBL" id="MBP5855725.1"/>
    </source>
</evidence>
<proteinExistence type="predicted"/>
<keyword evidence="2" id="KW-1185">Reference proteome</keyword>
<dbReference type="InterPro" id="IPR036641">
    <property type="entry name" value="HPT_dom_sf"/>
</dbReference>
<dbReference type="RefSeq" id="WP_210680301.1">
    <property type="nucleotide sequence ID" value="NZ_JAGMWN010000001.1"/>
</dbReference>
<accession>A0A8J7RWB3</accession>
<comment type="caution">
    <text evidence="1">The sequence shown here is derived from an EMBL/GenBank/DDBJ whole genome shotgun (WGS) entry which is preliminary data.</text>
</comment>
<dbReference type="AlphaFoldDB" id="A0A8J7RWB3"/>
<dbReference type="Gene3D" id="1.20.120.160">
    <property type="entry name" value="HPT domain"/>
    <property type="match status" value="1"/>
</dbReference>
<organism evidence="1 2">
    <name type="scientific">Marivibrio halodurans</name>
    <dbReference type="NCBI Taxonomy" id="2039722"/>
    <lineage>
        <taxon>Bacteria</taxon>
        <taxon>Pseudomonadati</taxon>
        <taxon>Pseudomonadota</taxon>
        <taxon>Alphaproteobacteria</taxon>
        <taxon>Rhodospirillales</taxon>
        <taxon>Rhodospirillaceae</taxon>
        <taxon>Marivibrio</taxon>
    </lineage>
</organism>
<protein>
    <recommendedName>
        <fullName evidence="3">HPt domain-containing protein</fullName>
    </recommendedName>
</protein>
<reference evidence="1" key="1">
    <citation type="submission" date="2021-04" db="EMBL/GenBank/DDBJ databases">
        <authorList>
            <person name="Zhang D.-C."/>
        </authorList>
    </citation>
    <scope>NUCLEOTIDE SEQUENCE</scope>
    <source>
        <strain evidence="1">CGMCC 1.15697</strain>
    </source>
</reference>
<dbReference type="GO" id="GO:0000160">
    <property type="term" value="P:phosphorelay signal transduction system"/>
    <property type="evidence" value="ECO:0007669"/>
    <property type="project" value="InterPro"/>
</dbReference>
<dbReference type="Proteomes" id="UP000672602">
    <property type="component" value="Unassembled WGS sequence"/>
</dbReference>
<sequence>MVTKEDVPAVPDNPDRSWHQVIERPNDLAKKVPKTGGRDPERAIREADEIVKRLEAEYIDKLGQDIDRLETYGVRYRQSRDPSAVDSLFRLIHNMRGQGTTFGYPLITEIGRSFCRYVRELPNERSVTPELIDQHVDAMKVVYKRGMKGDGDAVARAVVEALSDAVSKELGR</sequence>
<evidence type="ECO:0008006" key="3">
    <source>
        <dbReference type="Google" id="ProtNLM"/>
    </source>
</evidence>
<name>A0A8J7RWB3_9PROT</name>
<gene>
    <name evidence="1" type="ORF">KAJ83_01795</name>
</gene>